<protein>
    <recommendedName>
        <fullName evidence="8">Major facilitator superfamily (MFS) profile domain-containing protein</fullName>
    </recommendedName>
</protein>
<dbReference type="GeneID" id="96006058"/>
<feature type="domain" description="Major facilitator superfamily (MFS) profile" evidence="8">
    <location>
        <begin position="64"/>
        <end position="478"/>
    </location>
</feature>
<proteinExistence type="predicted"/>
<keyword evidence="2" id="KW-0813">Transport</keyword>
<evidence type="ECO:0000313" key="9">
    <source>
        <dbReference type="EMBL" id="KAL1586685.1"/>
    </source>
</evidence>
<keyword evidence="10" id="KW-1185">Reference proteome</keyword>
<evidence type="ECO:0000256" key="7">
    <source>
        <dbReference type="SAM" id="Phobius"/>
    </source>
</evidence>
<evidence type="ECO:0000256" key="6">
    <source>
        <dbReference type="SAM" id="MobiDB-lite"/>
    </source>
</evidence>
<evidence type="ECO:0000256" key="3">
    <source>
        <dbReference type="ARBA" id="ARBA00022692"/>
    </source>
</evidence>
<evidence type="ECO:0000256" key="1">
    <source>
        <dbReference type="ARBA" id="ARBA00004141"/>
    </source>
</evidence>
<reference evidence="9 10" key="1">
    <citation type="journal article" date="2020" name="Microbiol. Resour. Announc.">
        <title>Draft Genome Sequence of a Cladosporium Species Isolated from the Mesophotic Ascidian Didemnum maculosum.</title>
        <authorList>
            <person name="Gioti A."/>
            <person name="Siaperas R."/>
            <person name="Nikolaivits E."/>
            <person name="Le Goff G."/>
            <person name="Ouazzani J."/>
            <person name="Kotoulas G."/>
            <person name="Topakas E."/>
        </authorList>
    </citation>
    <scope>NUCLEOTIDE SEQUENCE [LARGE SCALE GENOMIC DNA]</scope>
    <source>
        <strain evidence="9 10">TM138-S3</strain>
    </source>
</reference>
<evidence type="ECO:0000256" key="2">
    <source>
        <dbReference type="ARBA" id="ARBA00022448"/>
    </source>
</evidence>
<dbReference type="AlphaFoldDB" id="A0AB34KT20"/>
<dbReference type="SUPFAM" id="SSF103473">
    <property type="entry name" value="MFS general substrate transporter"/>
    <property type="match status" value="1"/>
</dbReference>
<feature type="transmembrane region" description="Helical" evidence="7">
    <location>
        <begin position="222"/>
        <end position="244"/>
    </location>
</feature>
<dbReference type="InterPro" id="IPR036259">
    <property type="entry name" value="MFS_trans_sf"/>
</dbReference>
<dbReference type="Proteomes" id="UP000803884">
    <property type="component" value="Unassembled WGS sequence"/>
</dbReference>
<feature type="transmembrane region" description="Helical" evidence="7">
    <location>
        <begin position="159"/>
        <end position="177"/>
    </location>
</feature>
<feature type="transmembrane region" description="Helical" evidence="7">
    <location>
        <begin position="128"/>
        <end position="147"/>
    </location>
</feature>
<dbReference type="RefSeq" id="XP_069229790.1">
    <property type="nucleotide sequence ID" value="XM_069373220.1"/>
</dbReference>
<feature type="transmembrane region" description="Helical" evidence="7">
    <location>
        <begin position="357"/>
        <end position="377"/>
    </location>
</feature>
<accession>A0AB34KT20</accession>
<evidence type="ECO:0000256" key="4">
    <source>
        <dbReference type="ARBA" id="ARBA00022989"/>
    </source>
</evidence>
<keyword evidence="3 7" id="KW-0812">Transmembrane</keyword>
<comment type="caution">
    <text evidence="9">The sequence shown here is derived from an EMBL/GenBank/DDBJ whole genome shotgun (WGS) entry which is preliminary data.</text>
</comment>
<dbReference type="PANTHER" id="PTHR43791:SF46">
    <property type="entry name" value="MAJOR FACILITATOR SUPERFAMILY (MFS) PROFILE DOMAIN-CONTAINING PROTEIN-RELATED"/>
    <property type="match status" value="1"/>
</dbReference>
<dbReference type="Gene3D" id="1.20.1250.20">
    <property type="entry name" value="MFS general substrate transporter like domains"/>
    <property type="match status" value="2"/>
</dbReference>
<keyword evidence="4 7" id="KW-1133">Transmembrane helix</keyword>
<feature type="transmembrane region" description="Helical" evidence="7">
    <location>
        <begin position="291"/>
        <end position="313"/>
    </location>
</feature>
<evidence type="ECO:0000256" key="5">
    <source>
        <dbReference type="ARBA" id="ARBA00023136"/>
    </source>
</evidence>
<dbReference type="FunFam" id="1.20.1250.20:FF:000034">
    <property type="entry name" value="MFS general substrate transporter"/>
    <property type="match status" value="1"/>
</dbReference>
<feature type="transmembrane region" description="Helical" evidence="7">
    <location>
        <begin position="449"/>
        <end position="470"/>
    </location>
</feature>
<keyword evidence="5 7" id="KW-0472">Membrane</keyword>
<feature type="region of interest" description="Disordered" evidence="6">
    <location>
        <begin position="1"/>
        <end position="21"/>
    </location>
</feature>
<feature type="transmembrane region" description="Helical" evidence="7">
    <location>
        <begin position="383"/>
        <end position="406"/>
    </location>
</feature>
<dbReference type="Pfam" id="PF07690">
    <property type="entry name" value="MFS_1"/>
    <property type="match status" value="1"/>
</dbReference>
<feature type="transmembrane region" description="Helical" evidence="7">
    <location>
        <begin position="96"/>
        <end position="116"/>
    </location>
</feature>
<dbReference type="InterPro" id="IPR020846">
    <property type="entry name" value="MFS_dom"/>
</dbReference>
<dbReference type="GO" id="GO:0005886">
    <property type="term" value="C:plasma membrane"/>
    <property type="evidence" value="ECO:0007669"/>
    <property type="project" value="TreeGrafter"/>
</dbReference>
<dbReference type="PROSITE" id="PS50850">
    <property type="entry name" value="MFS"/>
    <property type="match status" value="1"/>
</dbReference>
<feature type="transmembrane region" description="Helical" evidence="7">
    <location>
        <begin position="56"/>
        <end position="76"/>
    </location>
</feature>
<comment type="subcellular location">
    <subcellularLocation>
        <location evidence="1">Membrane</location>
        <topology evidence="1">Multi-pass membrane protein</topology>
    </subcellularLocation>
</comment>
<dbReference type="PANTHER" id="PTHR43791">
    <property type="entry name" value="PERMEASE-RELATED"/>
    <property type="match status" value="1"/>
</dbReference>
<evidence type="ECO:0000259" key="8">
    <source>
        <dbReference type="PROSITE" id="PS50850"/>
    </source>
</evidence>
<gene>
    <name evidence="9" type="ORF">WHR41_04614</name>
</gene>
<evidence type="ECO:0000313" key="10">
    <source>
        <dbReference type="Proteomes" id="UP000803884"/>
    </source>
</evidence>
<organism evidence="9 10">
    <name type="scientific">Cladosporium halotolerans</name>
    <dbReference type="NCBI Taxonomy" id="1052096"/>
    <lineage>
        <taxon>Eukaryota</taxon>
        <taxon>Fungi</taxon>
        <taxon>Dikarya</taxon>
        <taxon>Ascomycota</taxon>
        <taxon>Pezizomycotina</taxon>
        <taxon>Dothideomycetes</taxon>
        <taxon>Dothideomycetidae</taxon>
        <taxon>Cladosporiales</taxon>
        <taxon>Cladosporiaceae</taxon>
        <taxon>Cladosporium</taxon>
    </lineage>
</organism>
<feature type="transmembrane region" description="Helical" evidence="7">
    <location>
        <begin position="189"/>
        <end position="210"/>
    </location>
</feature>
<dbReference type="EMBL" id="JAAQHG020000013">
    <property type="protein sequence ID" value="KAL1586685.1"/>
    <property type="molecule type" value="Genomic_DNA"/>
</dbReference>
<name>A0AB34KT20_9PEZI</name>
<feature type="transmembrane region" description="Helical" evidence="7">
    <location>
        <begin position="333"/>
        <end position="350"/>
    </location>
</feature>
<dbReference type="FunFam" id="1.20.1250.20:FF:000068">
    <property type="entry name" value="MFS general substrate transporter"/>
    <property type="match status" value="1"/>
</dbReference>
<dbReference type="InterPro" id="IPR011701">
    <property type="entry name" value="MFS"/>
</dbReference>
<feature type="transmembrane region" description="Helical" evidence="7">
    <location>
        <begin position="418"/>
        <end position="437"/>
    </location>
</feature>
<dbReference type="GO" id="GO:0022857">
    <property type="term" value="F:transmembrane transporter activity"/>
    <property type="evidence" value="ECO:0007669"/>
    <property type="project" value="InterPro"/>
</dbReference>
<sequence length="506" mass="56278">MAWGFSRNEKGSTSSAEKNEIHYPQNYPGASEAVVGEPAYEQDVAQCPPHTTERKLLARIDLHVIPFLVLLYWLAFLDRVNISNANVFGMSEDLGLVKLQYNTALVIFFVPILFEIPANVLMKKFTPHVWLAGNMVMFGFVTIMQGLVKSYAGLLATRFFLGVFEAGMFPGCFYLIGMWYKRQEAQKRFSFFFSSTTLAGGFGGLIAAGIGKMDGMRGYEGWRWLFIIEGGFTVAMASLVFFCLSDFPEEAKWLKPSEKAFVAARLRVDVGDSARHSKVSLKGIAKILSEFRVLVAGVMYFGLIVPAYSYAYFSPTIIRGFGYTPIQTQLHSVPPWAAAFAWSMITATFSDMSRHRFAFIIGGICIAISAFAILITVQNNTDVQYAALFLVAMGCYSTMPFMVCWFNMNIGGHVRRSVCSAWQVSFGNIGGIIAVFAFFPSDAPGYKTGYSICIAFTILAMIASILYGLSCIKENRNRNRSPTDLNLSEAQKADMGDLNPEYRYLL</sequence>